<keyword evidence="5" id="KW-1185">Reference proteome</keyword>
<evidence type="ECO:0000256" key="2">
    <source>
        <dbReference type="SAM" id="MobiDB-lite"/>
    </source>
</evidence>
<dbReference type="GO" id="GO:0000981">
    <property type="term" value="F:DNA-binding transcription factor activity, RNA polymerase II-specific"/>
    <property type="evidence" value="ECO:0007669"/>
    <property type="project" value="InterPro"/>
</dbReference>
<dbReference type="InterPro" id="IPR036864">
    <property type="entry name" value="Zn2-C6_fun-type_DNA-bd_sf"/>
</dbReference>
<dbReference type="PROSITE" id="PS50048">
    <property type="entry name" value="ZN2_CY6_FUNGAL_2"/>
    <property type="match status" value="1"/>
</dbReference>
<keyword evidence="1" id="KW-0539">Nucleus</keyword>
<evidence type="ECO:0000259" key="3">
    <source>
        <dbReference type="PROSITE" id="PS50048"/>
    </source>
</evidence>
<dbReference type="SMART" id="SM00066">
    <property type="entry name" value="GAL4"/>
    <property type="match status" value="1"/>
</dbReference>
<dbReference type="Proteomes" id="UP001320245">
    <property type="component" value="Unassembled WGS sequence"/>
</dbReference>
<dbReference type="Gene3D" id="4.10.240.10">
    <property type="entry name" value="Zn(2)-C6 fungal-type DNA-binding domain"/>
    <property type="match status" value="1"/>
</dbReference>
<dbReference type="SUPFAM" id="SSF57701">
    <property type="entry name" value="Zn2/Cys6 DNA-binding domain"/>
    <property type="match status" value="1"/>
</dbReference>
<feature type="domain" description="Zn(2)-C6 fungal-type" evidence="3">
    <location>
        <begin position="10"/>
        <end position="42"/>
    </location>
</feature>
<evidence type="ECO:0000313" key="5">
    <source>
        <dbReference type="Proteomes" id="UP001320245"/>
    </source>
</evidence>
<accession>A0AAN9YFF8</accession>
<sequence length="389" mass="42351">MSGPIRTRTACDRCHSQKLRCPKQPGSVICTRCLKAGASCVYSPPGTYVSFGNGISADMTGAIMMVDGVSGGNGPSAEAFDWGAYDAMDFTLLPQPSSTTSQSCQDGSISTNPTTVQDGSATSASSNSAPHEDNARPVCTKQLTDLLLDTDKLWERIPLRSTMHIPRSDPHELYLKALTEKATTKYILENLFTVAQQLIDLYPQAISLICSRDADAAAACDVPDCTHELVLPPALRELEEQLPSQGRLARPDAALASLLVSCHVRLQDVLDRVFLLVTSCTRVTLASPDRREPDFDLSEMRVGSFVPQRTAAVLMHMTLLKHLMLTLSDKLALFGEAVSSRKKPSTVEGDLEARVLAMQHESLAGRHARQVQHISTIEEFLVNFDPNKL</sequence>
<organism evidence="4 5">
    <name type="scientific">Cytospora paraplurivora</name>
    <dbReference type="NCBI Taxonomy" id="2898453"/>
    <lineage>
        <taxon>Eukaryota</taxon>
        <taxon>Fungi</taxon>
        <taxon>Dikarya</taxon>
        <taxon>Ascomycota</taxon>
        <taxon>Pezizomycotina</taxon>
        <taxon>Sordariomycetes</taxon>
        <taxon>Sordariomycetidae</taxon>
        <taxon>Diaporthales</taxon>
        <taxon>Cytosporaceae</taxon>
        <taxon>Cytospora</taxon>
    </lineage>
</organism>
<protein>
    <recommendedName>
        <fullName evidence="3">Zn(2)-C6 fungal-type domain-containing protein</fullName>
    </recommendedName>
</protein>
<dbReference type="AlphaFoldDB" id="A0AAN9YFF8"/>
<comment type="caution">
    <text evidence="4">The sequence shown here is derived from an EMBL/GenBank/DDBJ whole genome shotgun (WGS) entry which is preliminary data.</text>
</comment>
<dbReference type="Pfam" id="PF00172">
    <property type="entry name" value="Zn_clus"/>
    <property type="match status" value="1"/>
</dbReference>
<evidence type="ECO:0000313" key="4">
    <source>
        <dbReference type="EMBL" id="KAK7738404.1"/>
    </source>
</evidence>
<evidence type="ECO:0000256" key="1">
    <source>
        <dbReference type="ARBA" id="ARBA00023242"/>
    </source>
</evidence>
<dbReference type="GO" id="GO:0008270">
    <property type="term" value="F:zinc ion binding"/>
    <property type="evidence" value="ECO:0007669"/>
    <property type="project" value="InterPro"/>
</dbReference>
<dbReference type="CDD" id="cd00067">
    <property type="entry name" value="GAL4"/>
    <property type="match status" value="1"/>
</dbReference>
<gene>
    <name evidence="4" type="ORF">SLS53_006219</name>
</gene>
<name>A0AAN9YFF8_9PEZI</name>
<dbReference type="EMBL" id="JAJSPL020000026">
    <property type="protein sequence ID" value="KAK7738404.1"/>
    <property type="molecule type" value="Genomic_DNA"/>
</dbReference>
<dbReference type="InterPro" id="IPR001138">
    <property type="entry name" value="Zn2Cys6_DnaBD"/>
</dbReference>
<dbReference type="PROSITE" id="PS00463">
    <property type="entry name" value="ZN2_CY6_FUNGAL_1"/>
    <property type="match status" value="1"/>
</dbReference>
<feature type="region of interest" description="Disordered" evidence="2">
    <location>
        <begin position="96"/>
        <end position="136"/>
    </location>
</feature>
<feature type="compositionally biased region" description="Polar residues" evidence="2">
    <location>
        <begin position="104"/>
        <end position="129"/>
    </location>
</feature>
<reference evidence="4 5" key="1">
    <citation type="journal article" date="2023" name="PLoS ONE">
        <title>Cytospora paraplurivora sp. nov. isolated from orchards with fruit tree decline syndrome in Ontario, Canada.</title>
        <authorList>
            <person name="Ilyukhin E."/>
            <person name="Nguyen H.D.T."/>
            <person name="Castle A.J."/>
            <person name="Ellouze W."/>
        </authorList>
    </citation>
    <scope>NUCLEOTIDE SEQUENCE [LARGE SCALE GENOMIC DNA]</scope>
    <source>
        <strain evidence="4 5">FDS-564</strain>
    </source>
</reference>
<proteinExistence type="predicted"/>